<dbReference type="EMBL" id="DSVQ01000015">
    <property type="protein sequence ID" value="HGT39818.1"/>
    <property type="molecule type" value="Genomic_DNA"/>
</dbReference>
<dbReference type="Pfam" id="PF03938">
    <property type="entry name" value="OmpH"/>
    <property type="match status" value="1"/>
</dbReference>
<dbReference type="SMART" id="SM00935">
    <property type="entry name" value="OmpH"/>
    <property type="match status" value="1"/>
</dbReference>
<gene>
    <name evidence="5" type="ORF">ENS64_11245</name>
</gene>
<dbReference type="Gene3D" id="3.30.910.20">
    <property type="entry name" value="Skp domain"/>
    <property type="match status" value="1"/>
</dbReference>
<dbReference type="SUPFAM" id="SSF111384">
    <property type="entry name" value="OmpH-like"/>
    <property type="match status" value="1"/>
</dbReference>
<keyword evidence="3" id="KW-0175">Coiled coil</keyword>
<keyword evidence="2" id="KW-0732">Signal</keyword>
<feature type="compositionally biased region" description="Low complexity" evidence="4">
    <location>
        <begin position="201"/>
        <end position="221"/>
    </location>
</feature>
<proteinExistence type="inferred from homology"/>
<dbReference type="GO" id="GO:0050821">
    <property type="term" value="P:protein stabilization"/>
    <property type="evidence" value="ECO:0007669"/>
    <property type="project" value="TreeGrafter"/>
</dbReference>
<dbReference type="InterPro" id="IPR005632">
    <property type="entry name" value="Chaperone_Skp"/>
</dbReference>
<sequence length="221" mass="24937">MSASAWAQAAKPAAGSTPHKIALIDMAYVFKNYEKFNVLREDLKKEVMASEEVAKQKAEELKKLQQEMKTFQEGSPEFTAREKKFTTLAAEFETFRKATQRDFIKKESQIYHTIYMDVADMVKRYAEHPQFNYTLVMRFNREELDTDNAQKLIEGMNRQVVYYKEEDDITDAVTDALNRKFRSTGSAAQSAPKPPAGGASGARSATPPSTSSTPRPGTSNR</sequence>
<accession>A0A7C4LN21</accession>
<dbReference type="GO" id="GO:0005829">
    <property type="term" value="C:cytosol"/>
    <property type="evidence" value="ECO:0007669"/>
    <property type="project" value="TreeGrafter"/>
</dbReference>
<dbReference type="PANTHER" id="PTHR35089">
    <property type="entry name" value="CHAPERONE PROTEIN SKP"/>
    <property type="match status" value="1"/>
</dbReference>
<comment type="caution">
    <text evidence="5">The sequence shown here is derived from an EMBL/GenBank/DDBJ whole genome shotgun (WGS) entry which is preliminary data.</text>
</comment>
<dbReference type="PANTHER" id="PTHR35089:SF1">
    <property type="entry name" value="CHAPERONE PROTEIN SKP"/>
    <property type="match status" value="1"/>
</dbReference>
<organism evidence="5">
    <name type="scientific">Schlesneria paludicola</name>
    <dbReference type="NCBI Taxonomy" id="360056"/>
    <lineage>
        <taxon>Bacteria</taxon>
        <taxon>Pseudomonadati</taxon>
        <taxon>Planctomycetota</taxon>
        <taxon>Planctomycetia</taxon>
        <taxon>Planctomycetales</taxon>
        <taxon>Planctomycetaceae</taxon>
        <taxon>Schlesneria</taxon>
    </lineage>
</organism>
<dbReference type="AlphaFoldDB" id="A0A7C4LN21"/>
<dbReference type="InterPro" id="IPR024930">
    <property type="entry name" value="Skp_dom_sf"/>
</dbReference>
<evidence type="ECO:0000256" key="4">
    <source>
        <dbReference type="SAM" id="MobiDB-lite"/>
    </source>
</evidence>
<feature type="coiled-coil region" evidence="3">
    <location>
        <begin position="40"/>
        <end position="74"/>
    </location>
</feature>
<evidence type="ECO:0000256" key="2">
    <source>
        <dbReference type="ARBA" id="ARBA00022729"/>
    </source>
</evidence>
<reference evidence="5" key="1">
    <citation type="journal article" date="2020" name="mSystems">
        <title>Genome- and Community-Level Interaction Insights into Carbon Utilization and Element Cycling Functions of Hydrothermarchaeota in Hydrothermal Sediment.</title>
        <authorList>
            <person name="Zhou Z."/>
            <person name="Liu Y."/>
            <person name="Xu W."/>
            <person name="Pan J."/>
            <person name="Luo Z.H."/>
            <person name="Li M."/>
        </authorList>
    </citation>
    <scope>NUCLEOTIDE SEQUENCE [LARGE SCALE GENOMIC DNA]</scope>
    <source>
        <strain evidence="5">SpSt-508</strain>
    </source>
</reference>
<protein>
    <submittedName>
        <fullName evidence="5">OmpH family outer membrane protein</fullName>
    </submittedName>
</protein>
<feature type="region of interest" description="Disordered" evidence="4">
    <location>
        <begin position="180"/>
        <end position="221"/>
    </location>
</feature>
<evidence type="ECO:0000256" key="3">
    <source>
        <dbReference type="SAM" id="Coils"/>
    </source>
</evidence>
<name>A0A7C4LN21_9PLAN</name>
<evidence type="ECO:0000313" key="5">
    <source>
        <dbReference type="EMBL" id="HGT39818.1"/>
    </source>
</evidence>
<dbReference type="GO" id="GO:0051082">
    <property type="term" value="F:unfolded protein binding"/>
    <property type="evidence" value="ECO:0007669"/>
    <property type="project" value="InterPro"/>
</dbReference>
<comment type="similarity">
    <text evidence="1">Belongs to the Skp family.</text>
</comment>
<evidence type="ECO:0000256" key="1">
    <source>
        <dbReference type="ARBA" id="ARBA00009091"/>
    </source>
</evidence>